<dbReference type="GO" id="GO:0030145">
    <property type="term" value="F:manganese ion binding"/>
    <property type="evidence" value="ECO:0007669"/>
    <property type="project" value="TreeGrafter"/>
</dbReference>
<dbReference type="PROSITE" id="PS51409">
    <property type="entry name" value="ARGINASE_2"/>
    <property type="match status" value="1"/>
</dbReference>
<dbReference type="PANTHER" id="PTHR43782:SF3">
    <property type="entry name" value="ARGINASE"/>
    <property type="match status" value="1"/>
</dbReference>
<protein>
    <recommendedName>
        <fullName evidence="7">Arginase</fullName>
    </recommendedName>
</protein>
<keyword evidence="3" id="KW-0464">Manganese</keyword>
<organism evidence="5 6">
    <name type="scientific">Mesorhizobium temperatum</name>
    <dbReference type="NCBI Taxonomy" id="241416"/>
    <lineage>
        <taxon>Bacteria</taxon>
        <taxon>Pseudomonadati</taxon>
        <taxon>Pseudomonadota</taxon>
        <taxon>Alphaproteobacteria</taxon>
        <taxon>Hyphomicrobiales</taxon>
        <taxon>Phyllobacteriaceae</taxon>
        <taxon>Mesorhizobium</taxon>
    </lineage>
</organism>
<comment type="caution">
    <text evidence="5">The sequence shown here is derived from an EMBL/GenBank/DDBJ whole genome shotgun (WGS) entry which is preliminary data.</text>
</comment>
<proteinExistence type="inferred from homology"/>
<dbReference type="GO" id="GO:0005829">
    <property type="term" value="C:cytosol"/>
    <property type="evidence" value="ECO:0007669"/>
    <property type="project" value="TreeGrafter"/>
</dbReference>
<keyword evidence="6" id="KW-1185">Reference proteome</keyword>
<comment type="similarity">
    <text evidence="4">Belongs to the arginase family.</text>
</comment>
<dbReference type="PANTHER" id="PTHR43782">
    <property type="entry name" value="ARGINASE"/>
    <property type="match status" value="1"/>
</dbReference>
<keyword evidence="1" id="KW-0479">Metal-binding</keyword>
<dbReference type="SUPFAM" id="SSF52768">
    <property type="entry name" value="Arginase/deacetylase"/>
    <property type="match status" value="1"/>
</dbReference>
<evidence type="ECO:0000256" key="1">
    <source>
        <dbReference type="ARBA" id="ARBA00022723"/>
    </source>
</evidence>
<evidence type="ECO:0000313" key="5">
    <source>
        <dbReference type="EMBL" id="PAQ11336.1"/>
    </source>
</evidence>
<dbReference type="PRINTS" id="PR00116">
    <property type="entry name" value="ARGINASE"/>
</dbReference>
<dbReference type="AlphaFoldDB" id="A0A271LV17"/>
<dbReference type="InterPro" id="IPR006035">
    <property type="entry name" value="Ureohydrolase"/>
</dbReference>
<evidence type="ECO:0000256" key="4">
    <source>
        <dbReference type="PROSITE-ProRule" id="PRU00742"/>
    </source>
</evidence>
<gene>
    <name evidence="5" type="ORF">CIT26_04815</name>
</gene>
<evidence type="ECO:0000313" key="6">
    <source>
        <dbReference type="Proteomes" id="UP000216442"/>
    </source>
</evidence>
<evidence type="ECO:0008006" key="7">
    <source>
        <dbReference type="Google" id="ProtNLM"/>
    </source>
</evidence>
<accession>A0A271LV17</accession>
<dbReference type="EMBL" id="NPKJ01000019">
    <property type="protein sequence ID" value="PAQ11336.1"/>
    <property type="molecule type" value="Genomic_DNA"/>
</dbReference>
<evidence type="ECO:0000256" key="2">
    <source>
        <dbReference type="ARBA" id="ARBA00022801"/>
    </source>
</evidence>
<reference evidence="5 6" key="1">
    <citation type="submission" date="2017-08" db="EMBL/GenBank/DDBJ databases">
        <title>Mesorhizobium wenxinae sp. nov., a novel rhizobial species isolated from root nodules of chickpea (Cicer arietinum L.).</title>
        <authorList>
            <person name="Zhang J."/>
        </authorList>
    </citation>
    <scope>NUCLEOTIDE SEQUENCE [LARGE SCALE GENOMIC DNA]</scope>
    <source>
        <strain evidence="5 6">SDW018</strain>
    </source>
</reference>
<evidence type="ECO:0000256" key="3">
    <source>
        <dbReference type="ARBA" id="ARBA00023211"/>
    </source>
</evidence>
<dbReference type="OrthoDB" id="7331788at2"/>
<dbReference type="Pfam" id="PF00491">
    <property type="entry name" value="Arginase"/>
    <property type="match status" value="1"/>
</dbReference>
<dbReference type="GO" id="GO:0004053">
    <property type="term" value="F:arginase activity"/>
    <property type="evidence" value="ECO:0007669"/>
    <property type="project" value="TreeGrafter"/>
</dbReference>
<name>A0A271LV17_9HYPH</name>
<keyword evidence="2" id="KW-0378">Hydrolase</keyword>
<sequence>MIRKWSFDLAARLLDIIGAATSAGAYSPGQERAPAAFRRHGLAEALASRGRAVRDHGDVASFRWRPDPSRPQAMNLEAVRGACDLVASHVATAISAQEDVLVLGGDCTVELGTVAGANAASARIGLVYIDFDADLNTPDTSDGALDWTGVAHLLNIPGCEPSLAGLGPTRPMLVPQQLLYFGVENITPPEAAAIRDNAVKVISREEALSDIEAAAARAAEWAARFDCVLIHFDVDVLSFIDFPIAENVRRCDGLKLEQAAFVLKQLTALQQWRGLTVTEVNPAHAPDEPTAFARLNEVLADALG</sequence>
<dbReference type="Gene3D" id="3.40.800.10">
    <property type="entry name" value="Ureohydrolase domain"/>
    <property type="match status" value="1"/>
</dbReference>
<dbReference type="InterPro" id="IPR023696">
    <property type="entry name" value="Ureohydrolase_dom_sf"/>
</dbReference>
<dbReference type="Proteomes" id="UP000216442">
    <property type="component" value="Unassembled WGS sequence"/>
</dbReference>